<gene>
    <name evidence="1" type="ORF">QR98_0081480</name>
</gene>
<accession>A0A132AFI3</accession>
<dbReference type="AlphaFoldDB" id="A0A132AFI3"/>
<dbReference type="VEuPathDB" id="VectorBase:SSCA004810"/>
<dbReference type="Proteomes" id="UP000616769">
    <property type="component" value="Unassembled WGS sequence"/>
</dbReference>
<evidence type="ECO:0000313" key="1">
    <source>
        <dbReference type="EMBL" id="KPM09609.1"/>
    </source>
</evidence>
<name>A0A132AFI3_SARSC</name>
<evidence type="ECO:0000313" key="2">
    <source>
        <dbReference type="Proteomes" id="UP000616769"/>
    </source>
</evidence>
<proteinExistence type="predicted"/>
<protein>
    <submittedName>
        <fullName evidence="1">Uncharacterized protein</fullName>
    </submittedName>
</protein>
<comment type="caution">
    <text evidence="1">The sequence shown here is derived from an EMBL/GenBank/DDBJ whole genome shotgun (WGS) entry which is preliminary data.</text>
</comment>
<reference evidence="1 2" key="1">
    <citation type="journal article" date="2015" name="Parasit. Vectors">
        <title>Draft genome of the scabies mite.</title>
        <authorList>
            <person name="Rider S.D.Jr."/>
            <person name="Morgan M.S."/>
            <person name="Arlian L.G."/>
        </authorList>
    </citation>
    <scope>NUCLEOTIDE SEQUENCE [LARGE SCALE GENOMIC DNA]</scope>
    <source>
        <strain evidence="1">Arlian Lab</strain>
    </source>
</reference>
<dbReference type="EMBL" id="JXLN01013797">
    <property type="protein sequence ID" value="KPM09609.1"/>
    <property type="molecule type" value="Genomic_DNA"/>
</dbReference>
<organism evidence="1 2">
    <name type="scientific">Sarcoptes scabiei</name>
    <name type="common">Itch mite</name>
    <name type="synonym">Acarus scabiei</name>
    <dbReference type="NCBI Taxonomy" id="52283"/>
    <lineage>
        <taxon>Eukaryota</taxon>
        <taxon>Metazoa</taxon>
        <taxon>Ecdysozoa</taxon>
        <taxon>Arthropoda</taxon>
        <taxon>Chelicerata</taxon>
        <taxon>Arachnida</taxon>
        <taxon>Acari</taxon>
        <taxon>Acariformes</taxon>
        <taxon>Sarcoptiformes</taxon>
        <taxon>Astigmata</taxon>
        <taxon>Psoroptidia</taxon>
        <taxon>Sarcoptoidea</taxon>
        <taxon>Sarcoptidae</taxon>
        <taxon>Sarcoptinae</taxon>
        <taxon>Sarcoptes</taxon>
    </lineage>
</organism>
<sequence>MDILPSGHFFNELQAIHDTGYFPANLSLEDKYEQKALNGLGKKKNPNLFKSLFHQSTHPPEEH</sequence>